<dbReference type="EMBL" id="VXLC01000006">
    <property type="protein sequence ID" value="KAA8887656.1"/>
    <property type="molecule type" value="Genomic_DNA"/>
</dbReference>
<dbReference type="InterPro" id="IPR036514">
    <property type="entry name" value="SGNH_hydro_sf"/>
</dbReference>
<dbReference type="SUPFAM" id="SSF52266">
    <property type="entry name" value="SGNH hydrolase"/>
    <property type="match status" value="1"/>
</dbReference>
<sequence length="421" mass="44810">MRRAFVGFGRRSRWWVLVAVSAVLGGGLVLPEPAVAGADLLQARAEARGGDRPAAILLGDSYASGEGGRWEGNGPGAVDRGVFQTYGGTWDYPAILPGNAGGCHRSDVAVIYPYETFEALDLARNKVNVACGGAEIKHVLTDSFKGEKPQIEQLKERLTQNPGIKYVVLSVGGNDAGVSGVAQECVKKFVLKQSAGLKQVSAAEGEKYQAYVQGLKESDKNLVCAASPELSGLEGKLEHVYETLFKEAISPLAPDAQLVVLNYPNPLPAADSELRGPLESNLVSRLQDGGCPFFDKDFAKFAGIAKDINGTIQNAVTAAAKNNVPIHLLDVSGMYQGHEVCASGTTQDKEWIRQVPADLLSDPGLIHEALHPNAFGQRMEGKCVSNFLDELSSRATKSANEHGVCQDNANVQVKAPGNTTR</sequence>
<dbReference type="Gene3D" id="3.40.50.1110">
    <property type="entry name" value="SGNH hydrolase"/>
    <property type="match status" value="1"/>
</dbReference>
<dbReference type="AlphaFoldDB" id="A0A5N0EFE4"/>
<proteinExistence type="predicted"/>
<protein>
    <submittedName>
        <fullName evidence="2">SGNH/GDSL hydrolase family protein</fullName>
    </submittedName>
</protein>
<comment type="caution">
    <text evidence="2">The sequence shown here is derived from an EMBL/GenBank/DDBJ whole genome shotgun (WGS) entry which is preliminary data.</text>
</comment>
<evidence type="ECO:0000313" key="3">
    <source>
        <dbReference type="Proteomes" id="UP000323876"/>
    </source>
</evidence>
<dbReference type="PANTHER" id="PTHR37981">
    <property type="entry name" value="LIPASE 2"/>
    <property type="match status" value="1"/>
</dbReference>
<reference evidence="2 3" key="1">
    <citation type="submission" date="2019-09" db="EMBL/GenBank/DDBJ databases">
        <authorList>
            <person name="Wang X."/>
        </authorList>
    </citation>
    <scope>NUCLEOTIDE SEQUENCE [LARGE SCALE GENOMIC DNA]</scope>
    <source>
        <strain evidence="2 3">CICC 11023</strain>
    </source>
</reference>
<evidence type="ECO:0000256" key="1">
    <source>
        <dbReference type="PIRSR" id="PIRSR637460-2"/>
    </source>
</evidence>
<dbReference type="PANTHER" id="PTHR37981:SF1">
    <property type="entry name" value="SGNH HYDROLASE-TYPE ESTERASE DOMAIN-CONTAINING PROTEIN"/>
    <property type="match status" value="1"/>
</dbReference>
<evidence type="ECO:0000313" key="2">
    <source>
        <dbReference type="EMBL" id="KAA8887656.1"/>
    </source>
</evidence>
<dbReference type="Proteomes" id="UP000323876">
    <property type="component" value="Unassembled WGS sequence"/>
</dbReference>
<dbReference type="OrthoDB" id="4061674at2"/>
<organism evidence="2 3">
    <name type="scientific">Nocardia colli</name>
    <dbReference type="NCBI Taxonomy" id="2545717"/>
    <lineage>
        <taxon>Bacteria</taxon>
        <taxon>Bacillati</taxon>
        <taxon>Actinomycetota</taxon>
        <taxon>Actinomycetes</taxon>
        <taxon>Mycobacteriales</taxon>
        <taxon>Nocardiaceae</taxon>
        <taxon>Nocardia</taxon>
    </lineage>
</organism>
<keyword evidence="2" id="KW-0378">Hydrolase</keyword>
<dbReference type="GO" id="GO:0019433">
    <property type="term" value="P:triglyceride catabolic process"/>
    <property type="evidence" value="ECO:0007669"/>
    <property type="project" value="TreeGrafter"/>
</dbReference>
<dbReference type="CDD" id="cd01823">
    <property type="entry name" value="SEST_like"/>
    <property type="match status" value="1"/>
</dbReference>
<feature type="disulfide bond" evidence="1">
    <location>
        <begin position="103"/>
        <end position="131"/>
    </location>
</feature>
<keyword evidence="3" id="KW-1185">Reference proteome</keyword>
<gene>
    <name evidence="2" type="ORF">F3087_18550</name>
</gene>
<name>A0A5N0EFE4_9NOCA</name>
<keyword evidence="1" id="KW-1015">Disulfide bond</keyword>
<dbReference type="InterPro" id="IPR037460">
    <property type="entry name" value="SEST-like"/>
</dbReference>
<dbReference type="GO" id="GO:0004806">
    <property type="term" value="F:triacylglycerol lipase activity"/>
    <property type="evidence" value="ECO:0007669"/>
    <property type="project" value="TreeGrafter"/>
</dbReference>
<accession>A0A5N0EFE4</accession>